<dbReference type="InterPro" id="IPR036388">
    <property type="entry name" value="WH-like_DNA-bd_sf"/>
</dbReference>
<dbReference type="GO" id="GO:0016987">
    <property type="term" value="F:sigma factor activity"/>
    <property type="evidence" value="ECO:0007669"/>
    <property type="project" value="UniProtKB-KW"/>
</dbReference>
<proteinExistence type="predicted"/>
<keyword evidence="4" id="KW-0804">Transcription</keyword>
<evidence type="ECO:0000256" key="3">
    <source>
        <dbReference type="ARBA" id="ARBA00023125"/>
    </source>
</evidence>
<evidence type="ECO:0000259" key="6">
    <source>
        <dbReference type="Pfam" id="PF04545"/>
    </source>
</evidence>
<evidence type="ECO:0000256" key="1">
    <source>
        <dbReference type="ARBA" id="ARBA00023015"/>
    </source>
</evidence>
<dbReference type="InterPro" id="IPR007630">
    <property type="entry name" value="RNA_pol_sigma70_r4"/>
</dbReference>
<dbReference type="EMBL" id="VTEH01000006">
    <property type="protein sequence ID" value="TYR75567.1"/>
    <property type="molecule type" value="Genomic_DNA"/>
</dbReference>
<dbReference type="GO" id="GO:0006352">
    <property type="term" value="P:DNA-templated transcription initiation"/>
    <property type="evidence" value="ECO:0007669"/>
    <property type="project" value="InterPro"/>
</dbReference>
<dbReference type="Pfam" id="PF04545">
    <property type="entry name" value="Sigma70_r4"/>
    <property type="match status" value="1"/>
</dbReference>
<accession>A0A5D4KDY5</accession>
<dbReference type="GO" id="GO:0003677">
    <property type="term" value="F:DNA binding"/>
    <property type="evidence" value="ECO:0007669"/>
    <property type="project" value="UniProtKB-KW"/>
</dbReference>
<evidence type="ECO:0000259" key="5">
    <source>
        <dbReference type="Pfam" id="PF04542"/>
    </source>
</evidence>
<keyword evidence="2" id="KW-0731">Sigma factor</keyword>
<dbReference type="SUPFAM" id="SSF88946">
    <property type="entry name" value="Sigma2 domain of RNA polymerase sigma factors"/>
    <property type="match status" value="1"/>
</dbReference>
<dbReference type="SUPFAM" id="SSF88659">
    <property type="entry name" value="Sigma3 and sigma4 domains of RNA polymerase sigma factors"/>
    <property type="match status" value="1"/>
</dbReference>
<reference evidence="7 8" key="1">
    <citation type="submission" date="2019-08" db="EMBL/GenBank/DDBJ databases">
        <title>Bacillus genomes from the desert of Cuatro Cienegas, Coahuila.</title>
        <authorList>
            <person name="Olmedo-Alvarez G."/>
        </authorList>
    </citation>
    <scope>NUCLEOTIDE SEQUENCE [LARGE SCALE GENOMIC DNA]</scope>
    <source>
        <strain evidence="7 8">CH40_1T</strain>
    </source>
</reference>
<dbReference type="Gene3D" id="1.10.10.10">
    <property type="entry name" value="Winged helix-like DNA-binding domain superfamily/Winged helix DNA-binding domain"/>
    <property type="match status" value="1"/>
</dbReference>
<dbReference type="InterPro" id="IPR014284">
    <property type="entry name" value="RNA_pol_sigma-70_dom"/>
</dbReference>
<dbReference type="NCBIfam" id="TIGR02937">
    <property type="entry name" value="sigma70-ECF"/>
    <property type="match status" value="1"/>
</dbReference>
<dbReference type="InterPro" id="IPR013324">
    <property type="entry name" value="RNA_pol_sigma_r3/r4-like"/>
</dbReference>
<dbReference type="Gene3D" id="1.10.1740.10">
    <property type="match status" value="1"/>
</dbReference>
<dbReference type="AlphaFoldDB" id="A0A5D4KDY5"/>
<evidence type="ECO:0000256" key="4">
    <source>
        <dbReference type="ARBA" id="ARBA00023163"/>
    </source>
</evidence>
<organism evidence="7 8">
    <name type="scientific">Rossellomorea vietnamensis</name>
    <dbReference type="NCBI Taxonomy" id="218284"/>
    <lineage>
        <taxon>Bacteria</taxon>
        <taxon>Bacillati</taxon>
        <taxon>Bacillota</taxon>
        <taxon>Bacilli</taxon>
        <taxon>Bacillales</taxon>
        <taxon>Bacillaceae</taxon>
        <taxon>Rossellomorea</taxon>
    </lineage>
</organism>
<feature type="domain" description="RNA polymerase sigma-70 region 2" evidence="5">
    <location>
        <begin position="47"/>
        <end position="107"/>
    </location>
</feature>
<keyword evidence="1" id="KW-0805">Transcription regulation</keyword>
<dbReference type="Proteomes" id="UP000323317">
    <property type="component" value="Unassembled WGS sequence"/>
</dbReference>
<keyword evidence="3" id="KW-0238">DNA-binding</keyword>
<dbReference type="RefSeq" id="WP_148946744.1">
    <property type="nucleotide sequence ID" value="NZ_VTEH01000006.1"/>
</dbReference>
<evidence type="ECO:0000313" key="8">
    <source>
        <dbReference type="Proteomes" id="UP000323317"/>
    </source>
</evidence>
<gene>
    <name evidence="7" type="ORF">FZC79_10385</name>
</gene>
<dbReference type="InterPro" id="IPR007627">
    <property type="entry name" value="RNA_pol_sigma70_r2"/>
</dbReference>
<comment type="caution">
    <text evidence="7">The sequence shown here is derived from an EMBL/GenBank/DDBJ whole genome shotgun (WGS) entry which is preliminary data.</text>
</comment>
<dbReference type="InterPro" id="IPR013325">
    <property type="entry name" value="RNA_pol_sigma_r2"/>
</dbReference>
<evidence type="ECO:0000313" key="7">
    <source>
        <dbReference type="EMBL" id="TYR75567.1"/>
    </source>
</evidence>
<dbReference type="Pfam" id="PF04542">
    <property type="entry name" value="Sigma70_r2"/>
    <property type="match status" value="1"/>
</dbReference>
<name>A0A5D4KDY5_9BACI</name>
<evidence type="ECO:0000256" key="2">
    <source>
        <dbReference type="ARBA" id="ARBA00023082"/>
    </source>
</evidence>
<feature type="domain" description="RNA polymerase sigma-70 region 4" evidence="6">
    <location>
        <begin position="154"/>
        <end position="199"/>
    </location>
</feature>
<sequence length="203" mass="23967">MRYHTATNQQLRVIISSDHTIPTDLLVGVVEEVLNRGQLDKLIADSIYSVIGRRQKTGRYEFEDLMQIGRREAFLASKKYRPDRGKTFTSFAFSVIKHEIIKYIVTQEAQKRDDSKTFRYEQLEEPIELPDYRTNIERYVVNKLYYQQMVNHPHLSDIQKKVIVMRLHDKSLQEIADVLHIKDCRNVSQIYLRGIKKLRRVGA</sequence>
<protein>
    <submittedName>
        <fullName evidence="7">Sigma-70 family RNA polymerase sigma factor</fullName>
    </submittedName>
</protein>